<evidence type="ECO:0000256" key="1">
    <source>
        <dbReference type="SAM" id="MobiDB-lite"/>
    </source>
</evidence>
<evidence type="ECO:0000313" key="4">
    <source>
        <dbReference type="EMBL" id="RAI94466.1"/>
    </source>
</evidence>
<accession>A0A855YA57</accession>
<sequence length="245" mass="26092">MKKTVAALIILGVVTGCSTPSSDAPSATNSTTSATEQPAANVVAPETKQFQLKYTTSITAEPLTKINAVEQSKQLKSQAVDESTVLTYKKNDNVEKIYAALQSKDGTYDMGQIGYEGASDFSTSTVDVLGQSYVKVTGSVGANAPISNYVSLSTSPPTVLHIEAHTVEADVDQDGIKEIVATVGTAAETSIYKMENDSLVSVNLNEVMNAAVVMYDQETNIFKAEVVKGEVSQWKIEDNQLVLIP</sequence>
<dbReference type="EMBL" id="QGTZ01000008">
    <property type="protein sequence ID" value="PWW38088.1"/>
    <property type="molecule type" value="Genomic_DNA"/>
</dbReference>
<proteinExistence type="predicted"/>
<evidence type="ECO:0000313" key="6">
    <source>
        <dbReference type="Proteomes" id="UP000248827"/>
    </source>
</evidence>
<dbReference type="PROSITE" id="PS51257">
    <property type="entry name" value="PROKAR_LIPOPROTEIN"/>
    <property type="match status" value="1"/>
</dbReference>
<comment type="caution">
    <text evidence="3">The sequence shown here is derived from an EMBL/GenBank/DDBJ whole genome shotgun (WGS) entry which is preliminary data.</text>
</comment>
<gene>
    <name evidence="4" type="ORF">DET54_108266</name>
    <name evidence="3" type="ORF">DET56_108281</name>
</gene>
<dbReference type="Proteomes" id="UP000247078">
    <property type="component" value="Unassembled WGS sequence"/>
</dbReference>
<evidence type="ECO:0000313" key="5">
    <source>
        <dbReference type="Proteomes" id="UP000247078"/>
    </source>
</evidence>
<dbReference type="EMBL" id="QLLI01000008">
    <property type="protein sequence ID" value="RAI94466.1"/>
    <property type="molecule type" value="Genomic_DNA"/>
</dbReference>
<dbReference type="AlphaFoldDB" id="A0A855YA57"/>
<keyword evidence="2" id="KW-0732">Signal</keyword>
<feature type="chain" id="PRO_5039277234" description="Lipoprotein" evidence="2">
    <location>
        <begin position="24"/>
        <end position="245"/>
    </location>
</feature>
<evidence type="ECO:0000313" key="3">
    <source>
        <dbReference type="EMBL" id="PWW38088.1"/>
    </source>
</evidence>
<feature type="compositionally biased region" description="Low complexity" evidence="1">
    <location>
        <begin position="18"/>
        <end position="35"/>
    </location>
</feature>
<evidence type="ECO:0000256" key="2">
    <source>
        <dbReference type="SAM" id="SignalP"/>
    </source>
</evidence>
<feature type="signal peptide" evidence="2">
    <location>
        <begin position="1"/>
        <end position="23"/>
    </location>
</feature>
<keyword evidence="6" id="KW-1185">Reference proteome</keyword>
<dbReference type="OrthoDB" id="2624422at2"/>
<dbReference type="RefSeq" id="WP_090994545.1">
    <property type="nucleotide sequence ID" value="NZ_QGTZ01000008.1"/>
</dbReference>
<name>A0A855YA57_9BACL</name>
<organism evidence="3 5">
    <name type="scientific">Paenibacillus pabuli</name>
    <dbReference type="NCBI Taxonomy" id="1472"/>
    <lineage>
        <taxon>Bacteria</taxon>
        <taxon>Bacillati</taxon>
        <taxon>Bacillota</taxon>
        <taxon>Bacilli</taxon>
        <taxon>Bacillales</taxon>
        <taxon>Paenibacillaceae</taxon>
        <taxon>Paenibacillus</taxon>
    </lineage>
</organism>
<dbReference type="Proteomes" id="UP000248827">
    <property type="component" value="Unassembled WGS sequence"/>
</dbReference>
<feature type="region of interest" description="Disordered" evidence="1">
    <location>
        <begin position="18"/>
        <end position="41"/>
    </location>
</feature>
<protein>
    <recommendedName>
        <fullName evidence="7">Lipoprotein</fullName>
    </recommendedName>
</protein>
<reference evidence="3 5" key="1">
    <citation type="submission" date="2018-05" db="EMBL/GenBank/DDBJ databases">
        <title>Freshwater and sediment microbial communities from various areas in North America, analyzing microbe dynamics in response to fracking.</title>
        <authorList>
            <person name="Lamendella R."/>
        </authorList>
    </citation>
    <scope>NUCLEOTIDE SEQUENCE [LARGE SCALE GENOMIC DNA]</scope>
    <source>
        <strain evidence="3 5">DB-3</strain>
        <strain evidence="4 6">NG-13</strain>
    </source>
</reference>
<evidence type="ECO:0008006" key="7">
    <source>
        <dbReference type="Google" id="ProtNLM"/>
    </source>
</evidence>